<sequence length="240" mass="28568">MESIKSILRELMRGVLNKNIEDEGIFALEAKKRKLLPAYLMMIDTSGKYTEEVLEITSNYIDIQLQLIYEDHVLLLSREDAIEDLCKDIRTNIMTELLIDCTIAIGGTPERSEDLHIHYNHCLEIIALKRRFKLPASVYHYEKMDFYRVVADMNPELKESIYQKVFNRKFEEVLDHEMVTTVEEYFRNNLNLTDTAARLFIHRNTLLYRLDKIHRHSGYDLKNFSDCWLFQLAWIIRKEK</sequence>
<evidence type="ECO:0000313" key="3">
    <source>
        <dbReference type="Proteomes" id="UP000579281"/>
    </source>
</evidence>
<dbReference type="AlphaFoldDB" id="A0A841KZ55"/>
<dbReference type="Proteomes" id="UP000579281">
    <property type="component" value="Unassembled WGS sequence"/>
</dbReference>
<dbReference type="InterPro" id="IPR051448">
    <property type="entry name" value="CdaR-like_regulators"/>
</dbReference>
<dbReference type="PANTHER" id="PTHR33744:SF15">
    <property type="entry name" value="CARBOHYDRATE DIACID REGULATOR"/>
    <property type="match status" value="1"/>
</dbReference>
<dbReference type="InterPro" id="IPR042070">
    <property type="entry name" value="PucR_C-HTH_sf"/>
</dbReference>
<dbReference type="EMBL" id="JACHEN010000025">
    <property type="protein sequence ID" value="MBB6217598.1"/>
    <property type="molecule type" value="Genomic_DNA"/>
</dbReference>
<organism evidence="2 3">
    <name type="scientific">Anaerosolibacter carboniphilus</name>
    <dbReference type="NCBI Taxonomy" id="1417629"/>
    <lineage>
        <taxon>Bacteria</taxon>
        <taxon>Bacillati</taxon>
        <taxon>Bacillota</taxon>
        <taxon>Clostridia</taxon>
        <taxon>Peptostreptococcales</taxon>
        <taxon>Thermotaleaceae</taxon>
        <taxon>Anaerosolibacter</taxon>
    </lineage>
</organism>
<protein>
    <submittedName>
        <fullName evidence="2">Sugar diacid utilization regulator</fullName>
    </submittedName>
</protein>
<dbReference type="PANTHER" id="PTHR33744">
    <property type="entry name" value="CARBOHYDRATE DIACID REGULATOR"/>
    <property type="match status" value="1"/>
</dbReference>
<feature type="domain" description="PucR C-terminal helix-turn-helix" evidence="1">
    <location>
        <begin position="179"/>
        <end position="233"/>
    </location>
</feature>
<proteinExistence type="predicted"/>
<evidence type="ECO:0000313" key="2">
    <source>
        <dbReference type="EMBL" id="MBB6217598.1"/>
    </source>
</evidence>
<reference evidence="2 3" key="1">
    <citation type="submission" date="2020-08" db="EMBL/GenBank/DDBJ databases">
        <title>Genomic Encyclopedia of Type Strains, Phase IV (KMG-IV): sequencing the most valuable type-strain genomes for metagenomic binning, comparative biology and taxonomic classification.</title>
        <authorList>
            <person name="Goeker M."/>
        </authorList>
    </citation>
    <scope>NUCLEOTIDE SEQUENCE [LARGE SCALE GENOMIC DNA]</scope>
    <source>
        <strain evidence="2 3">DSM 103526</strain>
    </source>
</reference>
<evidence type="ECO:0000259" key="1">
    <source>
        <dbReference type="Pfam" id="PF13556"/>
    </source>
</evidence>
<dbReference type="Gene3D" id="1.10.10.2840">
    <property type="entry name" value="PucR C-terminal helix-turn-helix domain"/>
    <property type="match status" value="1"/>
</dbReference>
<name>A0A841KZ55_9FIRM</name>
<gene>
    <name evidence="2" type="ORF">HNQ80_003721</name>
</gene>
<dbReference type="RefSeq" id="WP_184312094.1">
    <property type="nucleotide sequence ID" value="NZ_JACHEN010000025.1"/>
</dbReference>
<comment type="caution">
    <text evidence="2">The sequence shown here is derived from an EMBL/GenBank/DDBJ whole genome shotgun (WGS) entry which is preliminary data.</text>
</comment>
<dbReference type="InterPro" id="IPR025736">
    <property type="entry name" value="PucR_C-HTH_dom"/>
</dbReference>
<keyword evidence="3" id="KW-1185">Reference proteome</keyword>
<dbReference type="Pfam" id="PF13556">
    <property type="entry name" value="HTH_30"/>
    <property type="match status" value="1"/>
</dbReference>
<accession>A0A841KZ55</accession>